<dbReference type="Pfam" id="PF04255">
    <property type="entry name" value="DUF433"/>
    <property type="match status" value="1"/>
</dbReference>
<evidence type="ECO:0000313" key="1">
    <source>
        <dbReference type="EMBL" id="BDY31446.1"/>
    </source>
</evidence>
<dbReference type="InterPro" id="IPR007367">
    <property type="entry name" value="DUF433"/>
</dbReference>
<proteinExistence type="predicted"/>
<gene>
    <name evidence="1" type="ORF">hbim_05398</name>
</gene>
<dbReference type="Proteomes" id="UP001241092">
    <property type="component" value="Chromosome"/>
</dbReference>
<organism evidence="1 2">
    <name type="scientific">Mycolicibacterium mageritense</name>
    <name type="common">Mycobacterium mageritense</name>
    <dbReference type="NCBI Taxonomy" id="53462"/>
    <lineage>
        <taxon>Bacteria</taxon>
        <taxon>Bacillati</taxon>
        <taxon>Actinomycetota</taxon>
        <taxon>Actinomycetes</taxon>
        <taxon>Mycobacteriales</taxon>
        <taxon>Mycobacteriaceae</taxon>
        <taxon>Mycolicibacterium</taxon>
    </lineage>
</organism>
<dbReference type="AlphaFoldDB" id="A0AAI8TZX7"/>
<evidence type="ECO:0000313" key="2">
    <source>
        <dbReference type="Proteomes" id="UP001241092"/>
    </source>
</evidence>
<dbReference type="EMBL" id="AP027452">
    <property type="protein sequence ID" value="BDY31446.1"/>
    <property type="molecule type" value="Genomic_DNA"/>
</dbReference>
<name>A0AAI8TZX7_MYCME</name>
<protein>
    <submittedName>
        <fullName evidence="1">Antitoxin VapB45</fullName>
    </submittedName>
</protein>
<reference evidence="1" key="1">
    <citation type="submission" date="2023-03" db="EMBL/GenBank/DDBJ databases">
        <title>Draft genome sequence of a Mycolicibacterium mageritense strain H4_3_1 isolated from a hybrid biological-inorganic system reactor.</title>
        <authorList>
            <person name="Feng X."/>
            <person name="Kazama D."/>
            <person name="Sato K."/>
            <person name="Kobayashi H."/>
        </authorList>
    </citation>
    <scope>NUCLEOTIDE SEQUENCE</scope>
    <source>
        <strain evidence="1">H4_3_1</strain>
    </source>
</reference>
<accession>A0AAI8TZX7</accession>
<sequence length="153" mass="17157">MRALRNAGIPMQKLRRAADDLRQTQGAFVLARPVLFTDGIDLYLREHGDLYRIHDGQQPIEEVIRNYLSRVVLDDHEDPTAFCLPLDDGIQLVMDPLFNAGRPSLESTRTPAFAVLGALEAGEHPALIADDYSITIEEVAAIERHREWLAEVA</sequence>